<feature type="transmembrane region" description="Helical" evidence="1">
    <location>
        <begin position="129"/>
        <end position="149"/>
    </location>
</feature>
<feature type="transmembrane region" description="Helical" evidence="1">
    <location>
        <begin position="364"/>
        <end position="384"/>
    </location>
</feature>
<feature type="transmembrane region" description="Helical" evidence="1">
    <location>
        <begin position="188"/>
        <end position="208"/>
    </location>
</feature>
<feature type="transmembrane region" description="Helical" evidence="1">
    <location>
        <begin position="103"/>
        <end position="123"/>
    </location>
</feature>
<keyword evidence="1" id="KW-0812">Transmembrane</keyword>
<feature type="transmembrane region" description="Helical" evidence="1">
    <location>
        <begin position="291"/>
        <end position="307"/>
    </location>
</feature>
<protein>
    <submittedName>
        <fullName evidence="2">Uncharacterized protein</fullName>
    </submittedName>
</protein>
<dbReference type="EMBL" id="HBGE01073266">
    <property type="protein sequence ID" value="CAD9167108.1"/>
    <property type="molecule type" value="Transcribed_RNA"/>
</dbReference>
<evidence type="ECO:0000313" key="2">
    <source>
        <dbReference type="EMBL" id="CAD9167108.1"/>
    </source>
</evidence>
<feature type="transmembrane region" description="Helical" evidence="1">
    <location>
        <begin position="224"/>
        <end position="242"/>
    </location>
</feature>
<evidence type="ECO:0000256" key="1">
    <source>
        <dbReference type="SAM" id="Phobius"/>
    </source>
</evidence>
<accession>A0A7S1RHZ3</accession>
<feature type="transmembrane region" description="Helical" evidence="1">
    <location>
        <begin position="312"/>
        <end position="330"/>
    </location>
</feature>
<feature type="transmembrane region" description="Helical" evidence="1">
    <location>
        <begin position="336"/>
        <end position="355"/>
    </location>
</feature>
<gene>
    <name evidence="2" type="ORF">ACAT0790_LOCUS43876</name>
</gene>
<dbReference type="AlphaFoldDB" id="A0A7S1RHZ3"/>
<proteinExistence type="predicted"/>
<keyword evidence="1" id="KW-0472">Membrane</keyword>
<feature type="transmembrane region" description="Helical" evidence="1">
    <location>
        <begin position="254"/>
        <end position="279"/>
    </location>
</feature>
<keyword evidence="1" id="KW-1133">Transmembrane helix</keyword>
<organism evidence="2">
    <name type="scientific">Alexandrium catenella</name>
    <name type="common">Red tide dinoflagellate</name>
    <name type="synonym">Gonyaulax catenella</name>
    <dbReference type="NCBI Taxonomy" id="2925"/>
    <lineage>
        <taxon>Eukaryota</taxon>
        <taxon>Sar</taxon>
        <taxon>Alveolata</taxon>
        <taxon>Dinophyceae</taxon>
        <taxon>Gonyaulacales</taxon>
        <taxon>Pyrocystaceae</taxon>
        <taxon>Alexandrium</taxon>
    </lineage>
</organism>
<sequence>MSRSPFTEVLSSMHCNRLLVVPNEELKESGEGLYSRLWCDWEIKVAADMGLPIHITDRKSLDYLLGSKSKSSKHASCGNPHDQQLIREAIETKPAENGKFHSLGVFVFSICVAYGPRVAVHLFGKKGWVWLAGYPAGIAVGFIVLFGILRPVRNSVNGCRGLDGYSKLDSIIKAAARREYVHRRFRPLIDLPVMASISITGGLVRLLVEVKVNRGKDNVCSDEYFFAILAGLYEGLLLWPVLHINSMGPWTGVFFLNLSSCILAGLFLCCMISSGALIFSKVLDQDGDGQGALWGVLTGMTALSLAFRRWTYAAGLAMVLGYMVGTYFFMQYMDSWLLWRDTILVALGFCGYTLVPGLSTKQVMVAWLIGPCFVVGLAFLTFLGSDVSLGCTDRAIAHV</sequence>
<name>A0A7S1RHZ3_ALECA</name>
<reference evidence="2" key="1">
    <citation type="submission" date="2021-01" db="EMBL/GenBank/DDBJ databases">
        <authorList>
            <person name="Corre E."/>
            <person name="Pelletier E."/>
            <person name="Niang G."/>
            <person name="Scheremetjew M."/>
            <person name="Finn R."/>
            <person name="Kale V."/>
            <person name="Holt S."/>
            <person name="Cochrane G."/>
            <person name="Meng A."/>
            <person name="Brown T."/>
            <person name="Cohen L."/>
        </authorList>
    </citation>
    <scope>NUCLEOTIDE SEQUENCE</scope>
    <source>
        <strain evidence="2">OF101</strain>
    </source>
</reference>